<feature type="domain" description="F5/8 type C" evidence="4">
    <location>
        <begin position="804"/>
        <end position="946"/>
    </location>
</feature>
<dbReference type="AlphaFoldDB" id="A0A0T6LKY5"/>
<evidence type="ECO:0000259" key="4">
    <source>
        <dbReference type="PROSITE" id="PS50022"/>
    </source>
</evidence>
<proteinExistence type="inferred from homology"/>
<evidence type="ECO:0000313" key="7">
    <source>
        <dbReference type="Proteomes" id="UP000050867"/>
    </source>
</evidence>
<dbReference type="Pfam" id="PF22888">
    <property type="entry name" value="FIMAH"/>
    <property type="match status" value="1"/>
</dbReference>
<dbReference type="InterPro" id="IPR017853">
    <property type="entry name" value="GH"/>
</dbReference>
<dbReference type="Pfam" id="PF21774">
    <property type="entry name" value="NagJ_C"/>
    <property type="match status" value="1"/>
</dbReference>
<dbReference type="EMBL" id="LLZU01000039">
    <property type="protein sequence ID" value="KRV46649.1"/>
    <property type="molecule type" value="Genomic_DNA"/>
</dbReference>
<dbReference type="InterPro" id="IPR049019">
    <property type="entry name" value="NagJ-like_helical"/>
</dbReference>
<evidence type="ECO:0000256" key="2">
    <source>
        <dbReference type="ARBA" id="ARBA00023295"/>
    </source>
</evidence>
<dbReference type="Gene3D" id="2.60.120.260">
    <property type="entry name" value="Galactose-binding domain-like"/>
    <property type="match status" value="2"/>
</dbReference>
<protein>
    <recommendedName>
        <fullName evidence="8">Hyaluronoglucosaminidase</fullName>
    </recommendedName>
</protein>
<evidence type="ECO:0000256" key="3">
    <source>
        <dbReference type="PROSITE-ProRule" id="PRU01353"/>
    </source>
</evidence>
<dbReference type="GO" id="GO:0005975">
    <property type="term" value="P:carbohydrate metabolic process"/>
    <property type="evidence" value="ECO:0007669"/>
    <property type="project" value="UniProtKB-ARBA"/>
</dbReference>
<dbReference type="InterPro" id="IPR013780">
    <property type="entry name" value="Glyco_hydro_b"/>
</dbReference>
<dbReference type="Gene3D" id="3.20.20.80">
    <property type="entry name" value="Glycosidases"/>
    <property type="match status" value="1"/>
</dbReference>
<evidence type="ECO:0000256" key="1">
    <source>
        <dbReference type="ARBA" id="ARBA00022801"/>
    </source>
</evidence>
<evidence type="ECO:0000313" key="6">
    <source>
        <dbReference type="EMBL" id="KRV46649.1"/>
    </source>
</evidence>
<feature type="domain" description="GH84" evidence="5">
    <location>
        <begin position="132"/>
        <end position="396"/>
    </location>
</feature>
<dbReference type="PANTHER" id="PTHR13170:SF16">
    <property type="entry name" value="PROTEIN O-GLCNACASE"/>
    <property type="match status" value="1"/>
</dbReference>
<dbReference type="Pfam" id="PF02838">
    <property type="entry name" value="Glyco_hydro_20b"/>
    <property type="match status" value="1"/>
</dbReference>
<dbReference type="InterPro" id="IPR029018">
    <property type="entry name" value="Hex-like_dom2"/>
</dbReference>
<dbReference type="GO" id="GO:0015929">
    <property type="term" value="F:hexosaminidase activity"/>
    <property type="evidence" value="ECO:0007669"/>
    <property type="project" value="UniProtKB-ARBA"/>
</dbReference>
<name>A0A0T6LKY5_WENVI</name>
<keyword evidence="2 3" id="KW-0326">Glycosidase</keyword>
<comment type="similarity">
    <text evidence="3">Belongs to the glycosyl hydrolase 84 family.</text>
</comment>
<dbReference type="Proteomes" id="UP000050867">
    <property type="component" value="Unassembled WGS sequence"/>
</dbReference>
<dbReference type="Gene3D" id="2.60.40.1180">
    <property type="entry name" value="Golgi alpha-mannosidase II"/>
    <property type="match status" value="1"/>
</dbReference>
<dbReference type="Gene3D" id="1.20.58.460">
    <property type="entry name" value="Hyaluronidase post-catalytic domain-like"/>
    <property type="match status" value="1"/>
</dbReference>
<dbReference type="STRING" id="76728.AQ490_12325"/>
<dbReference type="SUPFAM" id="SSF140657">
    <property type="entry name" value="Hyaluronidase post-catalytic domain-like"/>
    <property type="match status" value="1"/>
</dbReference>
<keyword evidence="1 3" id="KW-0378">Hydrolase</keyword>
<dbReference type="SUPFAM" id="SSF55545">
    <property type="entry name" value="beta-N-acetylhexosaminidase-like domain"/>
    <property type="match status" value="1"/>
</dbReference>
<sequence length="1159" mass="128169">MMKLAGRTINLVLEDSIGENTAAKAQKLFEERGFTVTKAPQDTSGDDIDVLIGTDNNRGADHEYLNGKFEPSISVKKDDGYALRISAADRVIAIMGTDNSGAFYGVTTLDQILEQADGGLTDTLIEDYADVKFRGFIEGFYGTPWSHENRKDLMSFGGDYKMNSYLYGPKNDPYHASRWREPYPAEKLAELKELVGKGLETNVEFVWAAHVGGKIDLGSEADVQALKNKFDQMYGIGVRQFAIFFDDSATNNDQLVNFITRMDSEYIKPKGDVKPIIFCPQYYRKDSGSQATINYLKNISRFPKDVQIMWTGDNVVSPVNQSVIDWVTQYIDRPVYVWWNYPVNDLGRANYVHMGPSRGLQAGVKNVSGFASNPMNQAQASKVSLFSVADYTWNTDKYDYEQSWRDSFGHVIRDDPQAAKALGTFSANASHGLNPFDAGESLYLLPQLETFKQQFAAGEDVSDSGASLTRSFEDIVKAVDTLKAYQGTNGISRELTPWLDEMKKIAQASRNTVQGILGLGEISADDLASVQAAMNLVSERRAELKVAVSSSSRVVAQKEIVPFTEEILSLVEIRLMERLSLPPKMRGFGSTTLDYTRMLDGDMATATDSGAVVSRGAYFGVNLGRKTHINNLLIAMDDTKYYKSGVLEASVDNRTWTKVAEFETSTITAQELNIDAQFLRYRATDEFTDENTGSPNRGLSVKEFQVNVEKPAEVYTNVSTLKTHTLTFEGASAALRNVAEITLEPGDYFGFQFNRLKNARALRIDDGLKFLIPEFSADGRNWSAMSWSDQKVNEAKYVRVRNASQEAKEFALAELSVSFGGATSPSATVHNASVYSGSVRNIVDGDSSTYLWLKGSSGNRHFIFDLGSEIPVYDVLINSDKDVLSSGEIELSSDGVSWRDPITFAGARNINVVDVGGKSARYVKLTDRVQSNWLKIHEVKVNTTVKEDASVLSGDLDGLEKLLDLDIFSGVDVGNTGGELTYNNINTPDATNLILMKNSGSQVGLKVRKSVQADATGTGDSAWIDAGTFTGAYHNIDLRKYAPVAEIKLEWGVNSDLQVNELYVGNSDQRIVDVTSLKELIGRYDSEGEFGNYGSARSLEAILTVAGGFEKQGELQKAVEQMRLFKRLLDQRRQSEMVSEKAYRVLASSADYLIEKWQV</sequence>
<comment type="caution">
    <text evidence="6">The sequence shown here is derived from an EMBL/GenBank/DDBJ whole genome shotgun (WGS) entry which is preliminary data.</text>
</comment>
<evidence type="ECO:0000259" key="5">
    <source>
        <dbReference type="PROSITE" id="PS52009"/>
    </source>
</evidence>
<dbReference type="Pfam" id="PF00754">
    <property type="entry name" value="F5_F8_type_C"/>
    <property type="match status" value="1"/>
</dbReference>
<dbReference type="Pfam" id="PF07555">
    <property type="entry name" value="NAGidase"/>
    <property type="match status" value="1"/>
</dbReference>
<accession>A0A0T6LKY5</accession>
<keyword evidence="7" id="KW-1185">Reference proteome</keyword>
<dbReference type="GO" id="GO:1901135">
    <property type="term" value="P:carbohydrate derivative metabolic process"/>
    <property type="evidence" value="ECO:0007669"/>
    <property type="project" value="UniProtKB-ARBA"/>
</dbReference>
<feature type="active site" description="Proton donor" evidence="3">
    <location>
        <position position="247"/>
    </location>
</feature>
<dbReference type="InterPro" id="IPR011496">
    <property type="entry name" value="O-GlcNAcase_cat"/>
</dbReference>
<dbReference type="Gene3D" id="3.30.379.10">
    <property type="entry name" value="Chitobiase/beta-hexosaminidase domain 2-like"/>
    <property type="match status" value="1"/>
</dbReference>
<dbReference type="SUPFAM" id="SSF49785">
    <property type="entry name" value="Galactose-binding domain-like"/>
    <property type="match status" value="2"/>
</dbReference>
<reference evidence="6 7" key="1">
    <citation type="submission" date="2015-10" db="EMBL/GenBank/DDBJ databases">
        <title>Draft genome sequence of pyrrolomycin-producing Streptomyces vitaminophilus.</title>
        <authorList>
            <person name="Graham D.E."/>
            <person name="Mahan K.M."/>
            <person name="Klingeman D.M."/>
            <person name="Hettich R.L."/>
            <person name="Parry R.J."/>
        </authorList>
    </citation>
    <scope>NUCLEOTIDE SEQUENCE [LARGE SCALE GENOMIC DNA]</scope>
    <source>
        <strain evidence="6 7">ATCC 31673</strain>
    </source>
</reference>
<dbReference type="PANTHER" id="PTHR13170">
    <property type="entry name" value="O-GLCNACASE"/>
    <property type="match status" value="1"/>
</dbReference>
<dbReference type="PROSITE" id="PS50022">
    <property type="entry name" value="FA58C_3"/>
    <property type="match status" value="1"/>
</dbReference>
<dbReference type="PROSITE" id="PS52009">
    <property type="entry name" value="GH84"/>
    <property type="match status" value="1"/>
</dbReference>
<dbReference type="InterPro" id="IPR000421">
    <property type="entry name" value="FA58C"/>
</dbReference>
<dbReference type="SUPFAM" id="SSF51445">
    <property type="entry name" value="(Trans)glycosidases"/>
    <property type="match status" value="1"/>
</dbReference>
<gene>
    <name evidence="6" type="ORF">AQ490_12325</name>
</gene>
<dbReference type="InterPro" id="IPR015882">
    <property type="entry name" value="HEX_bac_N"/>
</dbReference>
<evidence type="ECO:0008006" key="8">
    <source>
        <dbReference type="Google" id="ProtNLM"/>
    </source>
</evidence>
<organism evidence="6 7">
    <name type="scientific">Wenjunlia vitaminophila</name>
    <name type="common">Streptomyces vitaminophilus</name>
    <dbReference type="NCBI Taxonomy" id="76728"/>
    <lineage>
        <taxon>Bacteria</taxon>
        <taxon>Bacillati</taxon>
        <taxon>Actinomycetota</taxon>
        <taxon>Actinomycetes</taxon>
        <taxon>Kitasatosporales</taxon>
        <taxon>Streptomycetaceae</taxon>
        <taxon>Wenjunlia</taxon>
    </lineage>
</organism>
<dbReference type="InterPro" id="IPR051822">
    <property type="entry name" value="Glycosyl_Hydrolase_84"/>
</dbReference>
<dbReference type="InterPro" id="IPR054470">
    <property type="entry name" value="FIMAH_dom"/>
</dbReference>
<dbReference type="InterPro" id="IPR008979">
    <property type="entry name" value="Galactose-bd-like_sf"/>
</dbReference>